<dbReference type="PANTHER" id="PTHR10907">
    <property type="entry name" value="REGUCALCIN"/>
    <property type="match status" value="1"/>
</dbReference>
<evidence type="ECO:0000313" key="5">
    <source>
        <dbReference type="EMBL" id="MBB5843346.1"/>
    </source>
</evidence>
<evidence type="ECO:0000256" key="1">
    <source>
        <dbReference type="ARBA" id="ARBA00008853"/>
    </source>
</evidence>
<name>A0A841ANR6_9MICO</name>
<reference evidence="5 6" key="1">
    <citation type="submission" date="2020-08" db="EMBL/GenBank/DDBJ databases">
        <title>Sequencing the genomes of 1000 actinobacteria strains.</title>
        <authorList>
            <person name="Klenk H.-P."/>
        </authorList>
    </citation>
    <scope>NUCLEOTIDE SEQUENCE [LARGE SCALE GENOMIC DNA]</scope>
    <source>
        <strain evidence="5 6">DSM 105784</strain>
    </source>
</reference>
<feature type="active site" description="Proton donor/acceptor" evidence="2">
    <location>
        <position position="200"/>
    </location>
</feature>
<comment type="similarity">
    <text evidence="1">Belongs to the SMP-30/CGR1 family.</text>
</comment>
<feature type="binding site" evidence="3">
    <location>
        <position position="108"/>
    </location>
    <ligand>
        <name>substrate</name>
    </ligand>
</feature>
<dbReference type="PANTHER" id="PTHR10907:SF47">
    <property type="entry name" value="REGUCALCIN"/>
    <property type="match status" value="1"/>
</dbReference>
<feature type="binding site" evidence="3">
    <location>
        <position position="110"/>
    </location>
    <ligand>
        <name>substrate</name>
    </ligand>
</feature>
<organism evidence="5 6">
    <name type="scientific">Conyzicola lurida</name>
    <dbReference type="NCBI Taxonomy" id="1172621"/>
    <lineage>
        <taxon>Bacteria</taxon>
        <taxon>Bacillati</taxon>
        <taxon>Actinomycetota</taxon>
        <taxon>Actinomycetes</taxon>
        <taxon>Micrococcales</taxon>
        <taxon>Microbacteriaceae</taxon>
        <taxon>Conyzicola</taxon>
    </lineage>
</organism>
<dbReference type="GO" id="GO:0005509">
    <property type="term" value="F:calcium ion binding"/>
    <property type="evidence" value="ECO:0007669"/>
    <property type="project" value="TreeGrafter"/>
</dbReference>
<dbReference type="RefSeq" id="WP_184235919.1">
    <property type="nucleotide sequence ID" value="NZ_JACHMJ010000001.1"/>
</dbReference>
<dbReference type="GO" id="GO:0004341">
    <property type="term" value="F:gluconolactonase activity"/>
    <property type="evidence" value="ECO:0007669"/>
    <property type="project" value="TreeGrafter"/>
</dbReference>
<feature type="binding site" evidence="3">
    <location>
        <position position="200"/>
    </location>
    <ligand>
        <name>a divalent metal cation</name>
        <dbReference type="ChEBI" id="CHEBI:60240"/>
    </ligand>
</feature>
<protein>
    <submittedName>
        <fullName evidence="5">Sugar lactone lactonase YvrE</fullName>
    </submittedName>
</protein>
<evidence type="ECO:0000256" key="3">
    <source>
        <dbReference type="PIRSR" id="PIRSR605511-2"/>
    </source>
</evidence>
<accession>A0A841ANR6</accession>
<keyword evidence="3" id="KW-0862">Zinc</keyword>
<keyword evidence="6" id="KW-1185">Reference proteome</keyword>
<dbReference type="InterPro" id="IPR005511">
    <property type="entry name" value="SMP-30"/>
</dbReference>
<dbReference type="InterPro" id="IPR011042">
    <property type="entry name" value="6-blade_b-propeller_TolB-like"/>
</dbReference>
<gene>
    <name evidence="5" type="ORF">HD599_001669</name>
</gene>
<comment type="caution">
    <text evidence="5">The sequence shown here is derived from an EMBL/GenBank/DDBJ whole genome shotgun (WGS) entry which is preliminary data.</text>
</comment>
<dbReference type="Gene3D" id="2.120.10.30">
    <property type="entry name" value="TolB, C-terminal domain"/>
    <property type="match status" value="1"/>
</dbReference>
<dbReference type="Proteomes" id="UP000536685">
    <property type="component" value="Unassembled WGS sequence"/>
</dbReference>
<evidence type="ECO:0000259" key="4">
    <source>
        <dbReference type="Pfam" id="PF08450"/>
    </source>
</evidence>
<feature type="binding site" evidence="3">
    <location>
        <position position="16"/>
    </location>
    <ligand>
        <name>a divalent metal cation</name>
        <dbReference type="ChEBI" id="CHEBI:60240"/>
    </ligand>
</feature>
<dbReference type="PRINTS" id="PR01790">
    <property type="entry name" value="SMP30FAMILY"/>
</dbReference>
<dbReference type="InterPro" id="IPR013658">
    <property type="entry name" value="SGL"/>
</dbReference>
<evidence type="ECO:0000256" key="2">
    <source>
        <dbReference type="PIRSR" id="PIRSR605511-1"/>
    </source>
</evidence>
<dbReference type="EMBL" id="JACHMJ010000001">
    <property type="protein sequence ID" value="MBB5843346.1"/>
    <property type="molecule type" value="Genomic_DNA"/>
</dbReference>
<feature type="domain" description="SMP-30/Gluconolactonase/LRE-like region" evidence="4">
    <location>
        <begin position="14"/>
        <end position="259"/>
    </location>
</feature>
<feature type="binding site" evidence="3">
    <location>
        <position position="155"/>
    </location>
    <ligand>
        <name>a divalent metal cation</name>
        <dbReference type="ChEBI" id="CHEBI:60240"/>
    </ligand>
</feature>
<keyword evidence="3" id="KW-0479">Metal-binding</keyword>
<proteinExistence type="inferred from homology"/>
<dbReference type="Pfam" id="PF08450">
    <property type="entry name" value="SGL"/>
    <property type="match status" value="1"/>
</dbReference>
<dbReference type="SUPFAM" id="SSF63829">
    <property type="entry name" value="Calcium-dependent phosphotriesterase"/>
    <property type="match status" value="1"/>
</dbReference>
<dbReference type="GO" id="GO:0019853">
    <property type="term" value="P:L-ascorbic acid biosynthetic process"/>
    <property type="evidence" value="ECO:0007669"/>
    <property type="project" value="TreeGrafter"/>
</dbReference>
<evidence type="ECO:0000313" key="6">
    <source>
        <dbReference type="Proteomes" id="UP000536685"/>
    </source>
</evidence>
<sequence>MPSPTVFRSARAILGESLVADAASDAPAMLWCDITAGLLHRSPLDGAADGSDDGVIALPAPVASFHLADLDGARGYVVSLGDRVVLVDAAGDIVRQLAAIDHAHDGLRLNEGKVDPAGRWVTGSMDLTRGEPDGAFYSVTAEGARVIAGGIGTANGLEWSPDGTRIYYTDTSTQTIYTGAYSADGDISGVEVFHTGEMHDGLAMDAEGCLWGAVYGGGVVVRYDGAGTELERHEFPAPNLTSVAFGGGDSATLYVASARENLTEGQLQRHPLSGSVFALQTGTSGRAARVFVSRG</sequence>
<comment type="cofactor">
    <cofactor evidence="3">
        <name>Zn(2+)</name>
        <dbReference type="ChEBI" id="CHEBI:29105"/>
    </cofactor>
    <text evidence="3">Binds 1 divalent metal cation per subunit.</text>
</comment>
<dbReference type="AlphaFoldDB" id="A0A841ANR6"/>